<proteinExistence type="inferred from homology"/>
<comment type="similarity">
    <text evidence="3">Belongs to the FAD-dependent oxidoreductase 2 family. NadB subfamily.</text>
</comment>
<dbReference type="AlphaFoldDB" id="A0A8J7CH90"/>
<evidence type="ECO:0000256" key="9">
    <source>
        <dbReference type="ARBA" id="ARBA00048305"/>
    </source>
</evidence>
<keyword evidence="5" id="KW-0285">Flavoprotein</keyword>
<dbReference type="InterPro" id="IPR015939">
    <property type="entry name" value="Fum_Rdtase/Succ_DH_flav-like_C"/>
</dbReference>
<dbReference type="NCBIfam" id="NF005701">
    <property type="entry name" value="PRK07512.1"/>
    <property type="match status" value="1"/>
</dbReference>
<dbReference type="RefSeq" id="WP_193181171.1">
    <property type="nucleotide sequence ID" value="NZ_JACVXA010000014.1"/>
</dbReference>
<dbReference type="GO" id="GO:0034628">
    <property type="term" value="P:'de novo' NAD+ biosynthetic process from L-aspartate"/>
    <property type="evidence" value="ECO:0007669"/>
    <property type="project" value="TreeGrafter"/>
</dbReference>
<evidence type="ECO:0000313" key="13">
    <source>
        <dbReference type="Proteomes" id="UP000609121"/>
    </source>
</evidence>
<feature type="domain" description="FAD-dependent oxidoreductase 2 FAD-binding" evidence="10">
    <location>
        <begin position="9"/>
        <end position="383"/>
    </location>
</feature>
<name>A0A8J7CH90_9RHOB</name>
<comment type="cofactor">
    <cofactor evidence="1">
        <name>FAD</name>
        <dbReference type="ChEBI" id="CHEBI:57692"/>
    </cofactor>
</comment>
<dbReference type="InterPro" id="IPR037099">
    <property type="entry name" value="Fum_R/Succ_DH_flav-like_C_sf"/>
</dbReference>
<keyword evidence="6" id="KW-0662">Pyridine nucleotide biosynthesis</keyword>
<evidence type="ECO:0000256" key="7">
    <source>
        <dbReference type="ARBA" id="ARBA00022827"/>
    </source>
</evidence>
<comment type="caution">
    <text evidence="12">The sequence shown here is derived from an EMBL/GenBank/DDBJ whole genome shotgun (WGS) entry which is preliminary data.</text>
</comment>
<dbReference type="InterPro" id="IPR036188">
    <property type="entry name" value="FAD/NAD-bd_sf"/>
</dbReference>
<feature type="domain" description="Fumarate reductase/succinate dehydrogenase flavoprotein-like C-terminal" evidence="11">
    <location>
        <begin position="466"/>
        <end position="497"/>
    </location>
</feature>
<comment type="catalytic activity">
    <reaction evidence="9">
        <text>L-aspartate + O2 = iminosuccinate + H2O2</text>
        <dbReference type="Rhea" id="RHEA:25876"/>
        <dbReference type="ChEBI" id="CHEBI:15379"/>
        <dbReference type="ChEBI" id="CHEBI:16240"/>
        <dbReference type="ChEBI" id="CHEBI:29991"/>
        <dbReference type="ChEBI" id="CHEBI:77875"/>
        <dbReference type="EC" id="1.4.3.16"/>
    </reaction>
    <physiologicalReaction direction="left-to-right" evidence="9">
        <dbReference type="Rhea" id="RHEA:25877"/>
    </physiologicalReaction>
</comment>
<evidence type="ECO:0000259" key="11">
    <source>
        <dbReference type="Pfam" id="PF02910"/>
    </source>
</evidence>
<evidence type="ECO:0000313" key="12">
    <source>
        <dbReference type="EMBL" id="MBE3637965.1"/>
    </source>
</evidence>
<evidence type="ECO:0000256" key="8">
    <source>
        <dbReference type="ARBA" id="ARBA00023002"/>
    </source>
</evidence>
<dbReference type="Gene3D" id="3.50.50.60">
    <property type="entry name" value="FAD/NAD(P)-binding domain"/>
    <property type="match status" value="1"/>
</dbReference>
<dbReference type="SUPFAM" id="SSF56425">
    <property type="entry name" value="Succinate dehydrogenase/fumarate reductase flavoprotein, catalytic domain"/>
    <property type="match status" value="1"/>
</dbReference>
<organism evidence="12 13">
    <name type="scientific">Mangrovicoccus algicola</name>
    <dbReference type="NCBI Taxonomy" id="2771008"/>
    <lineage>
        <taxon>Bacteria</taxon>
        <taxon>Pseudomonadati</taxon>
        <taxon>Pseudomonadota</taxon>
        <taxon>Alphaproteobacteria</taxon>
        <taxon>Rhodobacterales</taxon>
        <taxon>Paracoccaceae</taxon>
        <taxon>Mangrovicoccus</taxon>
    </lineage>
</organism>
<dbReference type="EC" id="1.4.3.16" evidence="4"/>
<evidence type="ECO:0000256" key="5">
    <source>
        <dbReference type="ARBA" id="ARBA00022630"/>
    </source>
</evidence>
<dbReference type="Proteomes" id="UP000609121">
    <property type="component" value="Unassembled WGS sequence"/>
</dbReference>
<reference evidence="12" key="1">
    <citation type="submission" date="2020-09" db="EMBL/GenBank/DDBJ databases">
        <title>A novel bacterium of genus Mangrovicoccus, isolated from South China Sea.</title>
        <authorList>
            <person name="Huang H."/>
            <person name="Mo K."/>
            <person name="Hu Y."/>
        </authorList>
    </citation>
    <scope>NUCLEOTIDE SEQUENCE</scope>
    <source>
        <strain evidence="12">HB182678</strain>
    </source>
</reference>
<evidence type="ECO:0000256" key="3">
    <source>
        <dbReference type="ARBA" id="ARBA00008562"/>
    </source>
</evidence>
<keyword evidence="13" id="KW-1185">Reference proteome</keyword>
<keyword evidence="7" id="KW-0274">FAD</keyword>
<dbReference type="EMBL" id="JACVXA010000014">
    <property type="protein sequence ID" value="MBE3637965.1"/>
    <property type="molecule type" value="Genomic_DNA"/>
</dbReference>
<comment type="pathway">
    <text evidence="2">Cofactor biosynthesis; NAD(+) biosynthesis; iminoaspartate from L-aspartate (oxidase route): step 1/1.</text>
</comment>
<dbReference type="InterPro" id="IPR027477">
    <property type="entry name" value="Succ_DH/fumarate_Rdtase_cat_sf"/>
</dbReference>
<dbReference type="UniPathway" id="UPA00253">
    <property type="reaction ID" value="UER00326"/>
</dbReference>
<dbReference type="PRINTS" id="PR00368">
    <property type="entry name" value="FADPNR"/>
</dbReference>
<dbReference type="PANTHER" id="PTHR42716">
    <property type="entry name" value="L-ASPARTATE OXIDASE"/>
    <property type="match status" value="1"/>
</dbReference>
<dbReference type="Pfam" id="PF00890">
    <property type="entry name" value="FAD_binding_2"/>
    <property type="match status" value="1"/>
</dbReference>
<evidence type="ECO:0000256" key="6">
    <source>
        <dbReference type="ARBA" id="ARBA00022642"/>
    </source>
</evidence>
<evidence type="ECO:0000259" key="10">
    <source>
        <dbReference type="Pfam" id="PF00890"/>
    </source>
</evidence>
<keyword evidence="8 12" id="KW-0560">Oxidoreductase</keyword>
<gene>
    <name evidence="12" type="ORF">ICN82_07095</name>
</gene>
<sequence>MRRLATGRVVILGAGIGGLSAALALAPRPVLVVSPQVLGEGASSAWAQGGIAAAMGPSDSAADHARDTVGAGAGLVDAAVAAAVAGEAPQRIRDLTLLGAPFDRDPAGGYVLSREAAHSRPRVVRIGGDRAGAGIMRALIAAIRATPSVQVLEGVAACGLHLRHGRVAGAELMRIGADGAAASRPVCVTAPAILLAGGGAGGLFAVTTNPPGIAGQAVGLAARAGALIADAEFVQFHPTALDLGRDPAPLATEALRGAGAVLRDASGAPIMAGLHPDADLAPRDVVARAVFAAARAGRRPVLDATQAPGAAILQEFPEVSRACLAAGIDPARQPMPVAAAAHYHIGGVQSDARGRSSLPGLWVCGEAACTGLHGANRLASNGLLEALVFARRAAADMATCLPSAAPSPEVVLPPLRPLPPPDAALVLRLRQAMTAGAGVIRDAAGLSRCLAEIAEIEAAARACPVLVNMTATATLIAAAALLRRESRGAHFRSDFPRPAGGAGCRSRLTLQAALEIRAAARHSSAMVAVTQR</sequence>
<accession>A0A8J7CH90</accession>
<evidence type="ECO:0000256" key="1">
    <source>
        <dbReference type="ARBA" id="ARBA00001974"/>
    </source>
</evidence>
<dbReference type="SUPFAM" id="SSF46977">
    <property type="entry name" value="Succinate dehydrogenase/fumarate reductase flavoprotein C-terminal domain"/>
    <property type="match status" value="1"/>
</dbReference>
<dbReference type="InterPro" id="IPR003953">
    <property type="entry name" value="FAD-dep_OxRdtase_2_FAD-bd"/>
</dbReference>
<dbReference type="Gene3D" id="1.20.58.100">
    <property type="entry name" value="Fumarate reductase/succinate dehydrogenase flavoprotein-like, C-terminal domain"/>
    <property type="match status" value="1"/>
</dbReference>
<protein>
    <recommendedName>
        <fullName evidence="4">L-aspartate oxidase</fullName>
        <ecNumber evidence="4">1.4.3.16</ecNumber>
    </recommendedName>
</protein>
<dbReference type="InterPro" id="IPR005288">
    <property type="entry name" value="NadB"/>
</dbReference>
<dbReference type="PANTHER" id="PTHR42716:SF2">
    <property type="entry name" value="L-ASPARTATE OXIDASE, CHLOROPLASTIC"/>
    <property type="match status" value="1"/>
</dbReference>
<evidence type="ECO:0000256" key="2">
    <source>
        <dbReference type="ARBA" id="ARBA00004950"/>
    </source>
</evidence>
<dbReference type="SUPFAM" id="SSF51905">
    <property type="entry name" value="FAD/NAD(P)-binding domain"/>
    <property type="match status" value="1"/>
</dbReference>
<evidence type="ECO:0000256" key="4">
    <source>
        <dbReference type="ARBA" id="ARBA00012173"/>
    </source>
</evidence>
<dbReference type="Pfam" id="PF02910">
    <property type="entry name" value="Succ_DH_flav_C"/>
    <property type="match status" value="1"/>
</dbReference>
<dbReference type="GO" id="GO:0008734">
    <property type="term" value="F:L-aspartate oxidase activity"/>
    <property type="evidence" value="ECO:0007669"/>
    <property type="project" value="UniProtKB-EC"/>
</dbReference>
<dbReference type="Gene3D" id="3.90.700.10">
    <property type="entry name" value="Succinate dehydrogenase/fumarate reductase flavoprotein, catalytic domain"/>
    <property type="match status" value="1"/>
</dbReference>